<evidence type="ECO:0000256" key="5">
    <source>
        <dbReference type="ARBA" id="ARBA00023163"/>
    </source>
</evidence>
<dbReference type="Gene3D" id="3.30.450.40">
    <property type="match status" value="1"/>
</dbReference>
<evidence type="ECO:0000256" key="1">
    <source>
        <dbReference type="ARBA" id="ARBA00022798"/>
    </source>
</evidence>
<feature type="region of interest" description="Disordered" evidence="8">
    <location>
        <begin position="1"/>
        <end position="22"/>
    </location>
</feature>
<dbReference type="KEGG" id="sphv:F9278_41650"/>
<dbReference type="Gene3D" id="1.10.10.10">
    <property type="entry name" value="Winged helix-like DNA-binding domain superfamily/Winged helix DNA-binding domain"/>
    <property type="match status" value="1"/>
</dbReference>
<keyword evidence="5" id="KW-0804">Transcription</keyword>
<sequence>MPPRQSQPVEVPDASAGDAPAKRSYHVEALAKGLRLLGLFSEQRPSMKLSDMAAETGVPLPTAFRLAATLVTEGFLEQLPNGAYRPAPQVLTLGFSALRGLDLVQLAEGPLRRLADATSQTVNLGTLSDDYVLYLIRLRNNDLVTANIQVGSRLPAVGTSIGKMLLSGLDDTELERRLTEKSFSGATGPNAIRSLDGLRDALSGIREQGHVVQDEELAYGLRSVAAPITDATGSVVAAANVAVPAREFPMERLLGEMCQPLKDACREISRLLGGR</sequence>
<protein>
    <recommendedName>
        <fullName evidence="7">Glycerol operon regulatory protein</fullName>
    </recommendedName>
</protein>
<dbReference type="GO" id="GO:0045892">
    <property type="term" value="P:negative regulation of DNA-templated transcription"/>
    <property type="evidence" value="ECO:0007669"/>
    <property type="project" value="TreeGrafter"/>
</dbReference>
<dbReference type="GO" id="GO:0003700">
    <property type="term" value="F:DNA-binding transcription factor activity"/>
    <property type="evidence" value="ECO:0007669"/>
    <property type="project" value="TreeGrafter"/>
</dbReference>
<evidence type="ECO:0000259" key="9">
    <source>
        <dbReference type="PROSITE" id="PS51077"/>
    </source>
</evidence>
<feature type="domain" description="IclR-ED" evidence="10">
    <location>
        <begin position="89"/>
        <end position="274"/>
    </location>
</feature>
<name>A0A5P8KFN9_9ACTN</name>
<feature type="domain" description="HTH iclR-type" evidence="9">
    <location>
        <begin position="27"/>
        <end position="88"/>
    </location>
</feature>
<reference evidence="11 12" key="1">
    <citation type="submission" date="2019-10" db="EMBL/GenBank/DDBJ databases">
        <title>Streptomyces sp. strain GY16 isolated from leaves of Broussonetia papyrifera.</title>
        <authorList>
            <person name="Mo P."/>
        </authorList>
    </citation>
    <scope>NUCLEOTIDE SEQUENCE [LARGE SCALE GENOMIC DNA]</scope>
    <source>
        <strain evidence="11 12">GY16</strain>
    </source>
</reference>
<keyword evidence="4" id="KW-0010">Activator</keyword>
<dbReference type="InterPro" id="IPR005471">
    <property type="entry name" value="Tscrpt_reg_IclR_N"/>
</dbReference>
<evidence type="ECO:0000256" key="2">
    <source>
        <dbReference type="ARBA" id="ARBA00023015"/>
    </source>
</evidence>
<dbReference type="SUPFAM" id="SSF55781">
    <property type="entry name" value="GAF domain-like"/>
    <property type="match status" value="1"/>
</dbReference>
<keyword evidence="2" id="KW-0805">Transcription regulation</keyword>
<proteinExistence type="predicted"/>
<keyword evidence="1" id="KW-0319">Glycerol metabolism</keyword>
<dbReference type="SMART" id="SM00346">
    <property type="entry name" value="HTH_ICLR"/>
    <property type="match status" value="1"/>
</dbReference>
<evidence type="ECO:0000256" key="6">
    <source>
        <dbReference type="ARBA" id="ARBA00058938"/>
    </source>
</evidence>
<dbReference type="PROSITE" id="PS51077">
    <property type="entry name" value="HTH_ICLR"/>
    <property type="match status" value="1"/>
</dbReference>
<evidence type="ECO:0000313" key="11">
    <source>
        <dbReference type="EMBL" id="QFR01613.1"/>
    </source>
</evidence>
<dbReference type="Pfam" id="PF01614">
    <property type="entry name" value="IclR_C"/>
    <property type="match status" value="1"/>
</dbReference>
<keyword evidence="3" id="KW-0238">DNA-binding</keyword>
<dbReference type="FunFam" id="1.10.10.10:FF:000056">
    <property type="entry name" value="IclR family transcriptional regulator"/>
    <property type="match status" value="1"/>
</dbReference>
<dbReference type="InterPro" id="IPR050707">
    <property type="entry name" value="HTH_MetabolicPath_Reg"/>
</dbReference>
<dbReference type="GO" id="GO:0003677">
    <property type="term" value="F:DNA binding"/>
    <property type="evidence" value="ECO:0007669"/>
    <property type="project" value="UniProtKB-KW"/>
</dbReference>
<dbReference type="InterPro" id="IPR029016">
    <property type="entry name" value="GAF-like_dom_sf"/>
</dbReference>
<comment type="function">
    <text evidence="6">May be an activator protein for the gylABX operon.</text>
</comment>
<dbReference type="SUPFAM" id="SSF46785">
    <property type="entry name" value="Winged helix' DNA-binding domain"/>
    <property type="match status" value="1"/>
</dbReference>
<accession>A0A5P8KFN9</accession>
<keyword evidence="12" id="KW-1185">Reference proteome</keyword>
<dbReference type="PROSITE" id="PS51078">
    <property type="entry name" value="ICLR_ED"/>
    <property type="match status" value="1"/>
</dbReference>
<dbReference type="PANTHER" id="PTHR30136:SF35">
    <property type="entry name" value="HTH-TYPE TRANSCRIPTIONAL REGULATOR RV1719"/>
    <property type="match status" value="1"/>
</dbReference>
<dbReference type="InterPro" id="IPR036388">
    <property type="entry name" value="WH-like_DNA-bd_sf"/>
</dbReference>
<dbReference type="Pfam" id="PF09339">
    <property type="entry name" value="HTH_IclR"/>
    <property type="match status" value="1"/>
</dbReference>
<dbReference type="GO" id="GO:0006071">
    <property type="term" value="P:glycerol metabolic process"/>
    <property type="evidence" value="ECO:0007669"/>
    <property type="project" value="UniProtKB-KW"/>
</dbReference>
<dbReference type="InterPro" id="IPR036390">
    <property type="entry name" value="WH_DNA-bd_sf"/>
</dbReference>
<evidence type="ECO:0000256" key="8">
    <source>
        <dbReference type="SAM" id="MobiDB-lite"/>
    </source>
</evidence>
<dbReference type="EMBL" id="CP045096">
    <property type="protein sequence ID" value="QFR01613.1"/>
    <property type="molecule type" value="Genomic_DNA"/>
</dbReference>
<organism evidence="11 12">
    <name type="scientific">Streptomyces phaeolivaceus</name>
    <dbReference type="NCBI Taxonomy" id="2653200"/>
    <lineage>
        <taxon>Bacteria</taxon>
        <taxon>Bacillati</taxon>
        <taxon>Actinomycetota</taxon>
        <taxon>Actinomycetes</taxon>
        <taxon>Kitasatosporales</taxon>
        <taxon>Streptomycetaceae</taxon>
        <taxon>Streptomyces</taxon>
    </lineage>
</organism>
<evidence type="ECO:0000313" key="12">
    <source>
        <dbReference type="Proteomes" id="UP000327294"/>
    </source>
</evidence>
<dbReference type="Proteomes" id="UP000327294">
    <property type="component" value="Chromosome"/>
</dbReference>
<dbReference type="AlphaFoldDB" id="A0A5P8KFN9"/>
<gene>
    <name evidence="11" type="ORF">F9278_41650</name>
</gene>
<dbReference type="PANTHER" id="PTHR30136">
    <property type="entry name" value="HELIX-TURN-HELIX TRANSCRIPTIONAL REGULATOR, ICLR FAMILY"/>
    <property type="match status" value="1"/>
</dbReference>
<dbReference type="InterPro" id="IPR014757">
    <property type="entry name" value="Tscrpt_reg_IclR_C"/>
</dbReference>
<evidence type="ECO:0000256" key="4">
    <source>
        <dbReference type="ARBA" id="ARBA00023159"/>
    </source>
</evidence>
<evidence type="ECO:0000256" key="7">
    <source>
        <dbReference type="ARBA" id="ARBA00070406"/>
    </source>
</evidence>
<evidence type="ECO:0000259" key="10">
    <source>
        <dbReference type="PROSITE" id="PS51078"/>
    </source>
</evidence>
<evidence type="ECO:0000256" key="3">
    <source>
        <dbReference type="ARBA" id="ARBA00023125"/>
    </source>
</evidence>